<name>A0AC61SCQ3_9EURY</name>
<reference evidence="1" key="1">
    <citation type="submission" date="2018-09" db="EMBL/GenBank/DDBJ databases">
        <title>A genomic encyclopedia of anaerobic methanotrophic archaea.</title>
        <authorList>
            <person name="Skennerton C.T."/>
            <person name="Chadwick G.L."/>
            <person name="Laso-Perez R."/>
            <person name="Leu A.O."/>
            <person name="Speth D.R."/>
            <person name="Yu H."/>
            <person name="Morgan-Lang C."/>
            <person name="Hatzenpichler R."/>
            <person name="Goudeau D."/>
            <person name="Malmstrom R."/>
            <person name="Woyke T."/>
            <person name="Hallam S."/>
            <person name="Tyson G.W."/>
            <person name="Wegener G."/>
            <person name="Boetius A."/>
            <person name="Orphan V.J."/>
        </authorList>
    </citation>
    <scope>NUCLEOTIDE SEQUENCE</scope>
    <source>
        <strain evidence="1">CONS3730D10UFb2</strain>
    </source>
</reference>
<comment type="caution">
    <text evidence="1">The sequence shown here is derived from an EMBL/GenBank/DDBJ whole genome shotgun (WGS) entry which is preliminary data.</text>
</comment>
<evidence type="ECO:0000313" key="2">
    <source>
        <dbReference type="Proteomes" id="UP000315423"/>
    </source>
</evidence>
<organism evidence="1 2">
    <name type="scientific">Candidatus Methanomarinus sp</name>
    <dbReference type="NCBI Taxonomy" id="3386244"/>
    <lineage>
        <taxon>Archaea</taxon>
        <taxon>Methanobacteriati</taxon>
        <taxon>Methanobacteriota</taxon>
        <taxon>Stenosarchaea group</taxon>
        <taxon>Methanomicrobia</taxon>
        <taxon>Methanosarcinales</taxon>
        <taxon>ANME-2 cluster</taxon>
        <taxon>Candidatus Methanocomedenaceae</taxon>
        <taxon>Candidatus Methanomarinus</taxon>
    </lineage>
</organism>
<gene>
    <name evidence="1" type="ORF">C5S46_00860</name>
</gene>
<dbReference type="Proteomes" id="UP000315423">
    <property type="component" value="Unassembled WGS sequence"/>
</dbReference>
<proteinExistence type="predicted"/>
<dbReference type="EMBL" id="QYBA01000027">
    <property type="protein sequence ID" value="TKY92395.1"/>
    <property type="molecule type" value="Genomic_DNA"/>
</dbReference>
<accession>A0AC61SCQ3</accession>
<sequence length="493" mass="53121">MSFTFESLIPFAPEIILVIAALTVMIIGLFMETSSKKLLGYFSIVALLASIAVIIAKGVYEVELTGLLAGSLTIDPLSQFFKLTFLLVSLLVVIASIKEFEEHSNQDEYYTLILLGTVGMMIVASAVDIVTMFIGFELASLSTYVLAGFNKNEPKNIEAAIKYFVIGAVSSTILLFGLSYLYGLSGGLTNIDELANFFSMNAELLISPMGIMALVMITAGFGFKMALVPFHMWAPDVYQGSPSVISALLAAGSKKMAFVAAFRVLLVAMIAMKVEIGILFAILAVATMTLGNLVTVSQKSIKRMLAYSSIAQAGYIAMVFVVVTPEALTGGILYVMSHAFMKAGAFITVGAVCYVLLKQNSKAQDVDHIDNFAGLGKRSPFLAFSMLLFLFALAGIPPTAGFVSKFILFLAVLKADYLYLVVIAILNSALSLYYYARVVKYMYVLPPASDEKMSVPTPYVLAIVLAMIGVLAIGIVPEPFVEWAASAAEVLFY</sequence>
<protein>
    <submittedName>
        <fullName evidence="1">NADH-quinone oxidoreductase subunit N</fullName>
    </submittedName>
</protein>
<evidence type="ECO:0000313" key="1">
    <source>
        <dbReference type="EMBL" id="TKY92395.1"/>
    </source>
</evidence>